<name>A0A7J6VBL8_THATH</name>
<feature type="non-terminal residue" evidence="3">
    <location>
        <position position="1"/>
    </location>
</feature>
<evidence type="ECO:0000256" key="1">
    <source>
        <dbReference type="ARBA" id="ARBA00022741"/>
    </source>
</evidence>
<organism evidence="3 4">
    <name type="scientific">Thalictrum thalictroides</name>
    <name type="common">Rue-anemone</name>
    <name type="synonym">Anemone thalictroides</name>
    <dbReference type="NCBI Taxonomy" id="46969"/>
    <lineage>
        <taxon>Eukaryota</taxon>
        <taxon>Viridiplantae</taxon>
        <taxon>Streptophyta</taxon>
        <taxon>Embryophyta</taxon>
        <taxon>Tracheophyta</taxon>
        <taxon>Spermatophyta</taxon>
        <taxon>Magnoliopsida</taxon>
        <taxon>Ranunculales</taxon>
        <taxon>Ranunculaceae</taxon>
        <taxon>Thalictroideae</taxon>
        <taxon>Thalictrum</taxon>
    </lineage>
</organism>
<keyword evidence="3" id="KW-0808">Transferase</keyword>
<dbReference type="Gene3D" id="1.10.510.10">
    <property type="entry name" value="Transferase(Phosphotransferase) domain 1"/>
    <property type="match status" value="1"/>
</dbReference>
<dbReference type="GO" id="GO:0005524">
    <property type="term" value="F:ATP binding"/>
    <property type="evidence" value="ECO:0007669"/>
    <property type="project" value="UniProtKB-KW"/>
</dbReference>
<dbReference type="InterPro" id="IPR045274">
    <property type="entry name" value="WAK-like"/>
</dbReference>
<reference evidence="3 4" key="1">
    <citation type="submission" date="2020-06" db="EMBL/GenBank/DDBJ databases">
        <title>Transcriptomic and genomic resources for Thalictrum thalictroides and T. hernandezii: Facilitating candidate gene discovery in an emerging model plant lineage.</title>
        <authorList>
            <person name="Arias T."/>
            <person name="Riano-Pachon D.M."/>
            <person name="Di Stilio V.S."/>
        </authorList>
    </citation>
    <scope>NUCLEOTIDE SEQUENCE [LARGE SCALE GENOMIC DNA]</scope>
    <source>
        <strain evidence="4">cv. WT478/WT964</strain>
        <tissue evidence="3">Leaves</tissue>
    </source>
</reference>
<dbReference type="OrthoDB" id="4062651at2759"/>
<protein>
    <submittedName>
        <fullName evidence="3">Wall-associated receptor kinase</fullName>
    </submittedName>
</protein>
<keyword evidence="2" id="KW-0067">ATP-binding</keyword>
<dbReference type="Proteomes" id="UP000554482">
    <property type="component" value="Unassembled WGS sequence"/>
</dbReference>
<evidence type="ECO:0000256" key="2">
    <source>
        <dbReference type="ARBA" id="ARBA00022840"/>
    </source>
</evidence>
<gene>
    <name evidence="3" type="ORF">FRX31_028315</name>
</gene>
<keyword evidence="4" id="KW-1185">Reference proteome</keyword>
<evidence type="ECO:0000313" key="3">
    <source>
        <dbReference type="EMBL" id="KAF5182098.1"/>
    </source>
</evidence>
<keyword evidence="3" id="KW-0418">Kinase</keyword>
<keyword evidence="3" id="KW-0675">Receptor</keyword>
<sequence>LAELLTGKKPLCLERSQEQRNLAAYFVLSLKENRLFEVIEARVVNEGKTEHVHAVAQLTKRCLNMKGEERPTMKEVAAELEGLRGYARHSWAHNSDKKNMNSASEDVELYAIPSGSYSSASTSKWEKEPIWPMNIPR</sequence>
<dbReference type="GO" id="GO:0005886">
    <property type="term" value="C:plasma membrane"/>
    <property type="evidence" value="ECO:0007669"/>
    <property type="project" value="TreeGrafter"/>
</dbReference>
<dbReference type="GO" id="GO:0004674">
    <property type="term" value="F:protein serine/threonine kinase activity"/>
    <property type="evidence" value="ECO:0007669"/>
    <property type="project" value="TreeGrafter"/>
</dbReference>
<dbReference type="GO" id="GO:0007166">
    <property type="term" value="P:cell surface receptor signaling pathway"/>
    <property type="evidence" value="ECO:0007669"/>
    <property type="project" value="InterPro"/>
</dbReference>
<keyword evidence="1" id="KW-0547">Nucleotide-binding</keyword>
<dbReference type="PANTHER" id="PTHR27005:SF492">
    <property type="entry name" value="LOW QUALITY PROTEIN: WALL-ASSOCIATED RECEPTOR KINASE-LIKE 1"/>
    <property type="match status" value="1"/>
</dbReference>
<proteinExistence type="predicted"/>
<accession>A0A7J6VBL8</accession>
<dbReference type="InterPro" id="IPR011009">
    <property type="entry name" value="Kinase-like_dom_sf"/>
</dbReference>
<dbReference type="SUPFAM" id="SSF56112">
    <property type="entry name" value="Protein kinase-like (PK-like)"/>
    <property type="match status" value="1"/>
</dbReference>
<dbReference type="EMBL" id="JABWDY010035234">
    <property type="protein sequence ID" value="KAF5182098.1"/>
    <property type="molecule type" value="Genomic_DNA"/>
</dbReference>
<dbReference type="AlphaFoldDB" id="A0A7J6VBL8"/>
<comment type="caution">
    <text evidence="3">The sequence shown here is derived from an EMBL/GenBank/DDBJ whole genome shotgun (WGS) entry which is preliminary data.</text>
</comment>
<evidence type="ECO:0000313" key="4">
    <source>
        <dbReference type="Proteomes" id="UP000554482"/>
    </source>
</evidence>
<dbReference type="PANTHER" id="PTHR27005">
    <property type="entry name" value="WALL-ASSOCIATED RECEPTOR KINASE-LIKE 21"/>
    <property type="match status" value="1"/>
</dbReference>